<feature type="region of interest" description="Disordered" evidence="1">
    <location>
        <begin position="71"/>
        <end position="110"/>
    </location>
</feature>
<sequence length="178" mass="19526">MSSPRRQETASYTSSRTRSPFTAVKEFNRAFARAFSETEATLLAASTEQPQIVDLALEPQLAVQPSIPQPTRGKVLVSKKGKKVCRGSSSPQANVGTLRSQKPTGQEAGPAKIHNVISIAHLEPAPQEVRDDGSEEAEATLDPRFPEQQNRFDVDTILDKKIGLLGRSKKPTPYYLVR</sequence>
<reference evidence="3" key="1">
    <citation type="journal article" date="2017" name="Nat. Microbiol.">
        <title>Global analysis of biosynthetic gene clusters reveals vast potential of secondary metabolite production in Penicillium species.</title>
        <authorList>
            <person name="Nielsen J.C."/>
            <person name="Grijseels S."/>
            <person name="Prigent S."/>
            <person name="Ji B."/>
            <person name="Dainat J."/>
            <person name="Nielsen K.F."/>
            <person name="Frisvad J.C."/>
            <person name="Workman M."/>
            <person name="Nielsen J."/>
        </authorList>
    </citation>
    <scope>NUCLEOTIDE SEQUENCE [LARGE SCALE GENOMIC DNA]</scope>
    <source>
        <strain evidence="3">IBT 11843</strain>
    </source>
</reference>
<dbReference type="Proteomes" id="UP000191522">
    <property type="component" value="Unassembled WGS sequence"/>
</dbReference>
<feature type="region of interest" description="Disordered" evidence="1">
    <location>
        <begin position="126"/>
        <end position="148"/>
    </location>
</feature>
<accession>A0A1V6PNB5</accession>
<keyword evidence="3" id="KW-1185">Reference proteome</keyword>
<evidence type="ECO:0000256" key="1">
    <source>
        <dbReference type="SAM" id="MobiDB-lite"/>
    </source>
</evidence>
<evidence type="ECO:0000313" key="2">
    <source>
        <dbReference type="EMBL" id="OQD78515.1"/>
    </source>
</evidence>
<feature type="compositionally biased region" description="Polar residues" evidence="1">
    <location>
        <begin position="87"/>
        <end position="104"/>
    </location>
</feature>
<organism evidence="2 3">
    <name type="scientific">Penicillium decumbens</name>
    <dbReference type="NCBI Taxonomy" id="69771"/>
    <lineage>
        <taxon>Eukaryota</taxon>
        <taxon>Fungi</taxon>
        <taxon>Dikarya</taxon>
        <taxon>Ascomycota</taxon>
        <taxon>Pezizomycotina</taxon>
        <taxon>Eurotiomycetes</taxon>
        <taxon>Eurotiomycetidae</taxon>
        <taxon>Eurotiales</taxon>
        <taxon>Aspergillaceae</taxon>
        <taxon>Penicillium</taxon>
    </lineage>
</organism>
<proteinExistence type="predicted"/>
<name>A0A1V6PNB5_PENDC</name>
<gene>
    <name evidence="2" type="ORF">PENDEC_c001G02555</name>
</gene>
<evidence type="ECO:0000313" key="3">
    <source>
        <dbReference type="Proteomes" id="UP000191522"/>
    </source>
</evidence>
<dbReference type="EMBL" id="MDYL01000001">
    <property type="protein sequence ID" value="OQD78515.1"/>
    <property type="molecule type" value="Genomic_DNA"/>
</dbReference>
<protein>
    <submittedName>
        <fullName evidence="2">Uncharacterized protein</fullName>
    </submittedName>
</protein>
<comment type="caution">
    <text evidence="2">The sequence shown here is derived from an EMBL/GenBank/DDBJ whole genome shotgun (WGS) entry which is preliminary data.</text>
</comment>
<dbReference type="AlphaFoldDB" id="A0A1V6PNB5"/>